<keyword evidence="1" id="KW-0229">DNA integration</keyword>
<evidence type="ECO:0000256" key="4">
    <source>
        <dbReference type="PROSITE-ProRule" id="PRU01248"/>
    </source>
</evidence>
<dbReference type="RefSeq" id="WP_378249216.1">
    <property type="nucleotide sequence ID" value="NZ_JBHSKF010000010.1"/>
</dbReference>
<dbReference type="InterPro" id="IPR050090">
    <property type="entry name" value="Tyrosine_recombinase_XerCD"/>
</dbReference>
<feature type="domain" description="Core-binding (CB)" evidence="6">
    <location>
        <begin position="69"/>
        <end position="152"/>
    </location>
</feature>
<evidence type="ECO:0000259" key="5">
    <source>
        <dbReference type="PROSITE" id="PS51898"/>
    </source>
</evidence>
<protein>
    <submittedName>
        <fullName evidence="7">Tyrosine-type recombinase/integrase</fullName>
    </submittedName>
</protein>
<sequence length="473" mass="53174">MAGRRANGEGTIYQRSSDGRWEAAVYAPTTGGTQKRVHLYGKTRQEVHGKLVELKSKISKGEAVSERSWTLSQYLDYWLEQVVRPNRQPATYAQCETIVRLYLRPDLGSIRLHRLSTPTLQAYVNQLIADGHSVPKVQVVRKVLSSALTRALRDEVITRNVARLVEFPTYQAAQAQHWTSAEARRFLVAAKESRLYPAFVLIVLYGLRRGEVLGLRWQDVRLEANELHICQQVQRIRRALVVGQVKTRASNRVLPLLRLARKVLESHASESDGELLFTSRTGGPLEPKTFVKEFKRVCGRAGVTGIRVHDVRHTTATLLKDLGIPVRDTQLILGHARVSTTQEIYQHDDIGTRRLSLERIERLLTASEPEVEADGDRCRQNCRQTAVRRLLKTAANSGAGWGTLTPGLFHGKTVEATLLDRITSVKETMRVRLGRWILGCVAVSVAVNTDGMYEVDRTSRPADQRDTAWPTLG</sequence>
<gene>
    <name evidence="7" type="ORF">ACFPM7_20185</name>
</gene>
<feature type="domain" description="Tyr recombinase" evidence="5">
    <location>
        <begin position="173"/>
        <end position="358"/>
    </location>
</feature>
<evidence type="ECO:0000256" key="2">
    <source>
        <dbReference type="ARBA" id="ARBA00023125"/>
    </source>
</evidence>
<evidence type="ECO:0000313" key="8">
    <source>
        <dbReference type="Proteomes" id="UP001596157"/>
    </source>
</evidence>
<dbReference type="InterPro" id="IPR013762">
    <property type="entry name" value="Integrase-like_cat_sf"/>
</dbReference>
<dbReference type="InterPro" id="IPR011010">
    <property type="entry name" value="DNA_brk_join_enz"/>
</dbReference>
<dbReference type="Gene3D" id="1.10.443.10">
    <property type="entry name" value="Intergrase catalytic core"/>
    <property type="match status" value="1"/>
</dbReference>
<dbReference type="EMBL" id="JBHSKF010000010">
    <property type="protein sequence ID" value="MFC5289376.1"/>
    <property type="molecule type" value="Genomic_DNA"/>
</dbReference>
<dbReference type="CDD" id="cd01189">
    <property type="entry name" value="INT_ICEBs1_C_like"/>
    <property type="match status" value="1"/>
</dbReference>
<dbReference type="PROSITE" id="PS51900">
    <property type="entry name" value="CB"/>
    <property type="match status" value="1"/>
</dbReference>
<proteinExistence type="predicted"/>
<dbReference type="InterPro" id="IPR002104">
    <property type="entry name" value="Integrase_catalytic"/>
</dbReference>
<dbReference type="Gene3D" id="1.10.150.130">
    <property type="match status" value="1"/>
</dbReference>
<dbReference type="SUPFAM" id="SSF56349">
    <property type="entry name" value="DNA breaking-rejoining enzymes"/>
    <property type="match status" value="1"/>
</dbReference>
<comment type="caution">
    <text evidence="7">The sequence shown here is derived from an EMBL/GenBank/DDBJ whole genome shotgun (WGS) entry which is preliminary data.</text>
</comment>
<evidence type="ECO:0000313" key="7">
    <source>
        <dbReference type="EMBL" id="MFC5289376.1"/>
    </source>
</evidence>
<evidence type="ECO:0000256" key="1">
    <source>
        <dbReference type="ARBA" id="ARBA00022908"/>
    </source>
</evidence>
<dbReference type="InterPro" id="IPR010998">
    <property type="entry name" value="Integrase_recombinase_N"/>
</dbReference>
<dbReference type="Pfam" id="PF14659">
    <property type="entry name" value="Phage_int_SAM_3"/>
    <property type="match status" value="1"/>
</dbReference>
<keyword evidence="2 4" id="KW-0238">DNA-binding</keyword>
<keyword evidence="8" id="KW-1185">Reference proteome</keyword>
<reference evidence="8" key="1">
    <citation type="journal article" date="2019" name="Int. J. Syst. Evol. Microbiol.">
        <title>The Global Catalogue of Microorganisms (GCM) 10K type strain sequencing project: providing services to taxonomists for standard genome sequencing and annotation.</title>
        <authorList>
            <consortium name="The Broad Institute Genomics Platform"/>
            <consortium name="The Broad Institute Genome Sequencing Center for Infectious Disease"/>
            <person name="Wu L."/>
            <person name="Ma J."/>
        </authorList>
    </citation>
    <scope>NUCLEOTIDE SEQUENCE [LARGE SCALE GENOMIC DNA]</scope>
    <source>
        <strain evidence="8">CCUG 59778</strain>
    </source>
</reference>
<dbReference type="PANTHER" id="PTHR30349:SF91">
    <property type="entry name" value="INTA PROTEIN"/>
    <property type="match status" value="1"/>
</dbReference>
<name>A0ABW0ERH7_9PSEU</name>
<dbReference type="PROSITE" id="PS51898">
    <property type="entry name" value="TYR_RECOMBINASE"/>
    <property type="match status" value="1"/>
</dbReference>
<dbReference type="InterPro" id="IPR044068">
    <property type="entry name" value="CB"/>
</dbReference>
<dbReference type="Pfam" id="PF00589">
    <property type="entry name" value="Phage_integrase"/>
    <property type="match status" value="1"/>
</dbReference>
<organism evidence="7 8">
    <name type="scientific">Actinokineospora guangxiensis</name>
    <dbReference type="NCBI Taxonomy" id="1490288"/>
    <lineage>
        <taxon>Bacteria</taxon>
        <taxon>Bacillati</taxon>
        <taxon>Actinomycetota</taxon>
        <taxon>Actinomycetes</taxon>
        <taxon>Pseudonocardiales</taxon>
        <taxon>Pseudonocardiaceae</taxon>
        <taxon>Actinokineospora</taxon>
    </lineage>
</organism>
<dbReference type="InterPro" id="IPR004107">
    <property type="entry name" value="Integrase_SAM-like_N"/>
</dbReference>
<evidence type="ECO:0000256" key="3">
    <source>
        <dbReference type="ARBA" id="ARBA00023172"/>
    </source>
</evidence>
<dbReference type="PANTHER" id="PTHR30349">
    <property type="entry name" value="PHAGE INTEGRASE-RELATED"/>
    <property type="match status" value="1"/>
</dbReference>
<keyword evidence="3" id="KW-0233">DNA recombination</keyword>
<accession>A0ABW0ERH7</accession>
<dbReference type="Proteomes" id="UP001596157">
    <property type="component" value="Unassembled WGS sequence"/>
</dbReference>
<evidence type="ECO:0000259" key="6">
    <source>
        <dbReference type="PROSITE" id="PS51900"/>
    </source>
</evidence>